<keyword evidence="2" id="KW-1185">Reference proteome</keyword>
<name>A0AAW1NNN8_9CHLO</name>
<organism evidence="1 2">
    <name type="scientific">Symbiochloris irregularis</name>
    <dbReference type="NCBI Taxonomy" id="706552"/>
    <lineage>
        <taxon>Eukaryota</taxon>
        <taxon>Viridiplantae</taxon>
        <taxon>Chlorophyta</taxon>
        <taxon>core chlorophytes</taxon>
        <taxon>Trebouxiophyceae</taxon>
        <taxon>Trebouxiales</taxon>
        <taxon>Trebouxiaceae</taxon>
        <taxon>Symbiochloris</taxon>
    </lineage>
</organism>
<comment type="caution">
    <text evidence="1">The sequence shown here is derived from an EMBL/GenBank/DDBJ whole genome shotgun (WGS) entry which is preliminary data.</text>
</comment>
<accession>A0AAW1NNN8</accession>
<dbReference type="Proteomes" id="UP001465755">
    <property type="component" value="Unassembled WGS sequence"/>
</dbReference>
<evidence type="ECO:0000313" key="2">
    <source>
        <dbReference type="Proteomes" id="UP001465755"/>
    </source>
</evidence>
<dbReference type="EMBL" id="JALJOQ010000178">
    <property type="protein sequence ID" value="KAK9791376.1"/>
    <property type="molecule type" value="Genomic_DNA"/>
</dbReference>
<proteinExistence type="predicted"/>
<evidence type="ECO:0000313" key="1">
    <source>
        <dbReference type="EMBL" id="KAK9791376.1"/>
    </source>
</evidence>
<protein>
    <submittedName>
        <fullName evidence="1">Uncharacterized protein</fullName>
    </submittedName>
</protein>
<gene>
    <name evidence="1" type="ORF">WJX73_005507</name>
</gene>
<sequence length="160" mass="18306">MNEQEYLRGMWKPLRRQCAITSLEQLNAHAYPYESDCNPAVHLCTPDLDHCATKVLKIAQYQWIPQKCNFDPFDASRLSAHVGRRRVLFVGDSIQVQQFASLRHLMRHTINADKDPLPQDWHLFLTMDGGRFMVEGAQFLVGPEMGEPGNPEVDVRPNSS</sequence>
<dbReference type="AlphaFoldDB" id="A0AAW1NNN8"/>
<reference evidence="1 2" key="1">
    <citation type="journal article" date="2024" name="Nat. Commun.">
        <title>Phylogenomics reveals the evolutionary origins of lichenization in chlorophyte algae.</title>
        <authorList>
            <person name="Puginier C."/>
            <person name="Libourel C."/>
            <person name="Otte J."/>
            <person name="Skaloud P."/>
            <person name="Haon M."/>
            <person name="Grisel S."/>
            <person name="Petersen M."/>
            <person name="Berrin J.G."/>
            <person name="Delaux P.M."/>
            <person name="Dal Grande F."/>
            <person name="Keller J."/>
        </authorList>
    </citation>
    <scope>NUCLEOTIDE SEQUENCE [LARGE SCALE GENOMIC DNA]</scope>
    <source>
        <strain evidence="1 2">SAG 2036</strain>
    </source>
</reference>